<proteinExistence type="predicted"/>
<keyword evidence="2" id="KW-1185">Reference proteome</keyword>
<evidence type="ECO:0000313" key="2">
    <source>
        <dbReference type="Proteomes" id="UP000199668"/>
    </source>
</evidence>
<name>A0A1I4M6Y9_9BACI</name>
<reference evidence="1 2" key="1">
    <citation type="submission" date="2016-10" db="EMBL/GenBank/DDBJ databases">
        <authorList>
            <person name="de Groot N.N."/>
        </authorList>
    </citation>
    <scope>NUCLEOTIDE SEQUENCE [LARGE SCALE GENOMIC DNA]</scope>
    <source>
        <strain evidence="1 2">CGMCC 1.6134</strain>
    </source>
</reference>
<dbReference type="Proteomes" id="UP000199668">
    <property type="component" value="Unassembled WGS sequence"/>
</dbReference>
<dbReference type="RefSeq" id="WP_090926832.1">
    <property type="nucleotide sequence ID" value="NZ_FOTY01000010.1"/>
</dbReference>
<accession>A0A1I4M6Y9</accession>
<sequence length="136" mass="16626">MSSSNPPKDFALNTSFLLWLNQQEDKQNNEEWMLDAFLFFLIKFSRHERIRLDHHYFLHQRFWKGMEDSLQYKLMSRRKKPKDIVLYQFMENVALVEGWIRKEETSAVITEQGRKFLALSRKNQWNRILGYIWPDP</sequence>
<evidence type="ECO:0000313" key="1">
    <source>
        <dbReference type="EMBL" id="SFL98717.1"/>
    </source>
</evidence>
<dbReference type="AlphaFoldDB" id="A0A1I4M6Y9"/>
<dbReference type="OrthoDB" id="2867593at2"/>
<dbReference type="EMBL" id="FOTY01000010">
    <property type="protein sequence ID" value="SFL98717.1"/>
    <property type="molecule type" value="Genomic_DNA"/>
</dbReference>
<protein>
    <submittedName>
        <fullName evidence="1">Uncharacterized protein</fullName>
    </submittedName>
</protein>
<gene>
    <name evidence="1" type="ORF">SAMN04488054_11068</name>
</gene>
<organism evidence="1 2">
    <name type="scientific">Salibacterium qingdaonense</name>
    <dbReference type="NCBI Taxonomy" id="266892"/>
    <lineage>
        <taxon>Bacteria</taxon>
        <taxon>Bacillati</taxon>
        <taxon>Bacillota</taxon>
        <taxon>Bacilli</taxon>
        <taxon>Bacillales</taxon>
        <taxon>Bacillaceae</taxon>
    </lineage>
</organism>